<dbReference type="SUPFAM" id="SSF56645">
    <property type="entry name" value="Acyl-CoA dehydrogenase NM domain-like"/>
    <property type="match status" value="1"/>
</dbReference>
<comment type="catalytic activity">
    <reaction evidence="23">
        <text>(2S)-2-methylbutanoyl-CoA + oxidized [electron-transfer flavoprotein] + H(+) = (2E)-2-methylbut-2-enoyl-CoA + reduced [electron-transfer flavoprotein]</text>
        <dbReference type="Rhea" id="RHEA:48256"/>
        <dbReference type="Rhea" id="RHEA-COMP:10685"/>
        <dbReference type="Rhea" id="RHEA-COMP:10686"/>
        <dbReference type="ChEBI" id="CHEBI:15378"/>
        <dbReference type="ChEBI" id="CHEBI:57337"/>
        <dbReference type="ChEBI" id="CHEBI:57692"/>
        <dbReference type="ChEBI" id="CHEBI:58307"/>
        <dbReference type="ChEBI" id="CHEBI:88166"/>
    </reaction>
    <physiologicalReaction direction="left-to-right" evidence="23">
        <dbReference type="Rhea" id="RHEA:48257"/>
    </physiologicalReaction>
</comment>
<dbReference type="SUPFAM" id="SSF47203">
    <property type="entry name" value="Acyl-CoA dehydrogenase C-terminal domain-like"/>
    <property type="match status" value="1"/>
</dbReference>
<comment type="catalytic activity">
    <reaction evidence="20">
        <text>(2R)-2-methylbutanoyl-CoA + oxidized [electron-transfer flavoprotein] + H(+) = ethylacryloyl-CoA + reduced [electron-transfer flavoprotein]</text>
        <dbReference type="Rhea" id="RHEA:65296"/>
        <dbReference type="Rhea" id="RHEA-COMP:10685"/>
        <dbReference type="Rhea" id="RHEA-COMP:10686"/>
        <dbReference type="ChEBI" id="CHEBI:15378"/>
        <dbReference type="ChEBI" id="CHEBI:57692"/>
        <dbReference type="ChEBI" id="CHEBI:58307"/>
        <dbReference type="ChEBI" id="CHEBI:156439"/>
        <dbReference type="ChEBI" id="CHEBI:156440"/>
    </reaction>
    <physiologicalReaction direction="left-to-right" evidence="20">
        <dbReference type="Rhea" id="RHEA:65297"/>
    </physiologicalReaction>
</comment>
<evidence type="ECO:0000256" key="7">
    <source>
        <dbReference type="ARBA" id="ARBA00022827"/>
    </source>
</evidence>
<comment type="catalytic activity">
    <reaction evidence="21">
        <text>butanoyl-CoA + oxidized [electron-transfer flavoprotein] + H(+) = (2E)-butenoyl-CoA + reduced [electron-transfer flavoprotein]</text>
        <dbReference type="Rhea" id="RHEA:24004"/>
        <dbReference type="Rhea" id="RHEA-COMP:10685"/>
        <dbReference type="Rhea" id="RHEA-COMP:10686"/>
        <dbReference type="ChEBI" id="CHEBI:15378"/>
        <dbReference type="ChEBI" id="CHEBI:57332"/>
        <dbReference type="ChEBI" id="CHEBI:57371"/>
        <dbReference type="ChEBI" id="CHEBI:57692"/>
        <dbReference type="ChEBI" id="CHEBI:58307"/>
    </reaction>
    <physiologicalReaction direction="left-to-right" evidence="21">
        <dbReference type="Rhea" id="RHEA:24005"/>
    </physiologicalReaction>
</comment>
<gene>
    <name evidence="29" type="ORF">SAMN06265218_10176</name>
</gene>
<evidence type="ECO:0000256" key="25">
    <source>
        <dbReference type="RuleBase" id="RU362125"/>
    </source>
</evidence>
<evidence type="ECO:0000256" key="1">
    <source>
        <dbReference type="ARBA" id="ARBA00001974"/>
    </source>
</evidence>
<keyword evidence="6 25" id="KW-0285">Flavoprotein</keyword>
<dbReference type="Pfam" id="PF00441">
    <property type="entry name" value="Acyl-CoA_dh_1"/>
    <property type="match status" value="1"/>
</dbReference>
<dbReference type="AlphaFoldDB" id="A0A521AEW4"/>
<dbReference type="RefSeq" id="WP_142712563.1">
    <property type="nucleotide sequence ID" value="NZ_FXTH01000001.1"/>
</dbReference>
<keyword evidence="7 25" id="KW-0274">FAD</keyword>
<evidence type="ECO:0000256" key="20">
    <source>
        <dbReference type="ARBA" id="ARBA00048592"/>
    </source>
</evidence>
<feature type="domain" description="Acyl-CoA dehydrogenase/oxidase C-terminal" evidence="26">
    <location>
        <begin position="237"/>
        <end position="384"/>
    </location>
</feature>
<dbReference type="InterPro" id="IPR036250">
    <property type="entry name" value="AcylCo_DH-like_C"/>
</dbReference>
<keyword evidence="11 25" id="KW-0560">Oxidoreductase</keyword>
<comment type="catalytic activity">
    <reaction evidence="24">
        <text>2-methylpropanoyl-CoA + oxidized [electron-transfer flavoprotein] + H(+) = 2-methylpropenoyl-CoA + reduced [electron-transfer flavoprotein]</text>
        <dbReference type="Rhea" id="RHEA:44180"/>
        <dbReference type="Rhea" id="RHEA-COMP:10685"/>
        <dbReference type="Rhea" id="RHEA-COMP:10686"/>
        <dbReference type="ChEBI" id="CHEBI:15378"/>
        <dbReference type="ChEBI" id="CHEBI:57338"/>
        <dbReference type="ChEBI" id="CHEBI:57692"/>
        <dbReference type="ChEBI" id="CHEBI:58307"/>
        <dbReference type="ChEBI" id="CHEBI:62500"/>
    </reaction>
    <physiologicalReaction direction="left-to-right" evidence="24">
        <dbReference type="Rhea" id="RHEA:44181"/>
    </physiologicalReaction>
</comment>
<evidence type="ECO:0000256" key="19">
    <source>
        <dbReference type="ARBA" id="ARBA00048307"/>
    </source>
</evidence>
<comment type="similarity">
    <text evidence="3 25">Belongs to the acyl-CoA dehydrogenase family.</text>
</comment>
<dbReference type="GO" id="GO:0006631">
    <property type="term" value="P:fatty acid metabolic process"/>
    <property type="evidence" value="ECO:0007669"/>
    <property type="project" value="UniProtKB-KW"/>
</dbReference>
<dbReference type="PANTHER" id="PTHR43884:SF1">
    <property type="entry name" value="SHORT_BRANCHED CHAIN SPECIFIC ACYL-COA DEHYDROGENASE, MITOCHONDRIAL"/>
    <property type="match status" value="1"/>
</dbReference>
<evidence type="ECO:0000256" key="24">
    <source>
        <dbReference type="ARBA" id="ARBA00051903"/>
    </source>
</evidence>
<protein>
    <recommendedName>
        <fullName evidence="15">Short/branched chain specific acyl-CoA dehydrogenase, mitochondrial</fullName>
        <ecNumber evidence="14">1.3.8.5</ecNumber>
    </recommendedName>
    <alternativeName>
        <fullName evidence="17">2-methyl branched chain acyl-CoA dehydrogenase</fullName>
    </alternativeName>
    <alternativeName>
        <fullName evidence="16">2-methylbutyryl-coenzyme A dehydrogenase</fullName>
    </alternativeName>
</protein>
<evidence type="ECO:0000256" key="5">
    <source>
        <dbReference type="ARBA" id="ARBA00022553"/>
    </source>
</evidence>
<comment type="catalytic activity">
    <reaction evidence="22">
        <text>hexanoyl-CoA + oxidized [electron-transfer flavoprotein] + H(+) = (2E)-hexenoyl-CoA + reduced [electron-transfer flavoprotein]</text>
        <dbReference type="Rhea" id="RHEA:43464"/>
        <dbReference type="Rhea" id="RHEA-COMP:10685"/>
        <dbReference type="Rhea" id="RHEA-COMP:10686"/>
        <dbReference type="ChEBI" id="CHEBI:15378"/>
        <dbReference type="ChEBI" id="CHEBI:57692"/>
        <dbReference type="ChEBI" id="CHEBI:58307"/>
        <dbReference type="ChEBI" id="CHEBI:62077"/>
        <dbReference type="ChEBI" id="CHEBI:62620"/>
    </reaction>
    <physiologicalReaction direction="left-to-right" evidence="22">
        <dbReference type="Rhea" id="RHEA:43465"/>
    </physiologicalReaction>
</comment>
<dbReference type="PANTHER" id="PTHR43884">
    <property type="entry name" value="ACYL-COA DEHYDROGENASE"/>
    <property type="match status" value="1"/>
</dbReference>
<dbReference type="FunFam" id="1.10.540.10:FF:000012">
    <property type="entry name" value="Acyl-CoA dehydrogenase short/branched chain"/>
    <property type="match status" value="1"/>
</dbReference>
<evidence type="ECO:0000259" key="26">
    <source>
        <dbReference type="Pfam" id="PF00441"/>
    </source>
</evidence>
<dbReference type="InterPro" id="IPR009100">
    <property type="entry name" value="AcylCoA_DH/oxidase_NM_dom_sf"/>
</dbReference>
<dbReference type="Pfam" id="PF02771">
    <property type="entry name" value="Acyl-CoA_dh_N"/>
    <property type="match status" value="1"/>
</dbReference>
<evidence type="ECO:0000256" key="22">
    <source>
        <dbReference type="ARBA" id="ARBA00049192"/>
    </source>
</evidence>
<evidence type="ECO:0000256" key="10">
    <source>
        <dbReference type="ARBA" id="ARBA00022990"/>
    </source>
</evidence>
<dbReference type="InterPro" id="IPR013786">
    <property type="entry name" value="AcylCoA_DH/ox_N"/>
</dbReference>
<feature type="domain" description="Acyl-CoA oxidase/dehydrogenase middle" evidence="27">
    <location>
        <begin position="130"/>
        <end position="225"/>
    </location>
</feature>
<dbReference type="Gene3D" id="1.10.540.10">
    <property type="entry name" value="Acyl-CoA dehydrogenase/oxidase, N-terminal domain"/>
    <property type="match status" value="1"/>
</dbReference>
<keyword evidence="5" id="KW-0597">Phosphoprotein</keyword>
<dbReference type="PROSITE" id="PS00072">
    <property type="entry name" value="ACYL_COA_DH_1"/>
    <property type="match status" value="1"/>
</dbReference>
<comment type="catalytic activity">
    <reaction evidence="18">
        <text>2-methylbutanoyl-CoA + oxidized [electron-transfer flavoprotein] + H(+) = (2E)-2-methylbut-2-enoyl-CoA + reduced [electron-transfer flavoprotein]</text>
        <dbReference type="Rhea" id="RHEA:43780"/>
        <dbReference type="Rhea" id="RHEA-COMP:10685"/>
        <dbReference type="Rhea" id="RHEA-COMP:10686"/>
        <dbReference type="ChEBI" id="CHEBI:15378"/>
        <dbReference type="ChEBI" id="CHEBI:57336"/>
        <dbReference type="ChEBI" id="CHEBI:57337"/>
        <dbReference type="ChEBI" id="CHEBI:57692"/>
        <dbReference type="ChEBI" id="CHEBI:58307"/>
        <dbReference type="EC" id="1.3.8.5"/>
    </reaction>
    <physiologicalReaction direction="left-to-right" evidence="18">
        <dbReference type="Rhea" id="RHEA:43781"/>
    </physiologicalReaction>
</comment>
<evidence type="ECO:0000256" key="4">
    <source>
        <dbReference type="ARBA" id="ARBA00011881"/>
    </source>
</evidence>
<dbReference type="InterPro" id="IPR046373">
    <property type="entry name" value="Acyl-CoA_Oxase/DH_mid-dom_sf"/>
</dbReference>
<evidence type="ECO:0000256" key="8">
    <source>
        <dbReference type="ARBA" id="ARBA00022832"/>
    </source>
</evidence>
<dbReference type="GO" id="GO:0050660">
    <property type="term" value="F:flavin adenine dinucleotide binding"/>
    <property type="evidence" value="ECO:0007669"/>
    <property type="project" value="InterPro"/>
</dbReference>
<dbReference type="GO" id="GO:0003853">
    <property type="term" value="F:short-chain 2-methyl fatty acyl-CoA dehydrogenase activity"/>
    <property type="evidence" value="ECO:0007669"/>
    <property type="project" value="UniProtKB-EC"/>
</dbReference>
<keyword evidence="9" id="KW-0809">Transit peptide</keyword>
<evidence type="ECO:0000256" key="3">
    <source>
        <dbReference type="ARBA" id="ARBA00009347"/>
    </source>
</evidence>
<evidence type="ECO:0000256" key="12">
    <source>
        <dbReference type="ARBA" id="ARBA00023098"/>
    </source>
</evidence>
<dbReference type="Pfam" id="PF02770">
    <property type="entry name" value="Acyl-CoA_dh_M"/>
    <property type="match status" value="1"/>
</dbReference>
<dbReference type="InterPro" id="IPR037069">
    <property type="entry name" value="AcylCoA_DH/ox_N_sf"/>
</dbReference>
<comment type="pathway">
    <text evidence="13">Amino-acid degradation; L-isoleucine degradation.</text>
</comment>
<dbReference type="EC" id="1.3.8.5" evidence="14"/>
<evidence type="ECO:0000256" key="23">
    <source>
        <dbReference type="ARBA" id="ARBA00049552"/>
    </source>
</evidence>
<dbReference type="EMBL" id="FXTH01000001">
    <property type="protein sequence ID" value="SMO33365.1"/>
    <property type="molecule type" value="Genomic_DNA"/>
</dbReference>
<organism evidence="29 30">
    <name type="scientific">Fodinibius sediminis</name>
    <dbReference type="NCBI Taxonomy" id="1214077"/>
    <lineage>
        <taxon>Bacteria</taxon>
        <taxon>Pseudomonadati</taxon>
        <taxon>Balneolota</taxon>
        <taxon>Balneolia</taxon>
        <taxon>Balneolales</taxon>
        <taxon>Balneolaceae</taxon>
        <taxon>Fodinibius</taxon>
    </lineage>
</organism>
<evidence type="ECO:0000256" key="2">
    <source>
        <dbReference type="ARBA" id="ARBA00005198"/>
    </source>
</evidence>
<evidence type="ECO:0000256" key="21">
    <source>
        <dbReference type="ARBA" id="ARBA00049096"/>
    </source>
</evidence>
<dbReference type="Proteomes" id="UP000317593">
    <property type="component" value="Unassembled WGS sequence"/>
</dbReference>
<dbReference type="GO" id="GO:0046395">
    <property type="term" value="P:carboxylic acid catabolic process"/>
    <property type="evidence" value="ECO:0007669"/>
    <property type="project" value="UniProtKB-ARBA"/>
</dbReference>
<dbReference type="CDD" id="cd01158">
    <property type="entry name" value="SCAD_SBCAD"/>
    <property type="match status" value="1"/>
</dbReference>
<evidence type="ECO:0000256" key="18">
    <source>
        <dbReference type="ARBA" id="ARBA00048235"/>
    </source>
</evidence>
<evidence type="ECO:0000256" key="9">
    <source>
        <dbReference type="ARBA" id="ARBA00022946"/>
    </source>
</evidence>
<dbReference type="Gene3D" id="1.20.140.10">
    <property type="entry name" value="Butyryl-CoA Dehydrogenase, subunit A, domain 3"/>
    <property type="match status" value="1"/>
</dbReference>
<keyword evidence="12" id="KW-0443">Lipid metabolism</keyword>
<evidence type="ECO:0000256" key="13">
    <source>
        <dbReference type="ARBA" id="ARBA00037895"/>
    </source>
</evidence>
<comment type="cofactor">
    <cofactor evidence="1 25">
        <name>FAD</name>
        <dbReference type="ChEBI" id="CHEBI:57692"/>
    </cofactor>
</comment>
<dbReference type="InterPro" id="IPR009075">
    <property type="entry name" value="AcylCo_DH/oxidase_C"/>
</dbReference>
<dbReference type="PIRSF" id="PIRSF016578">
    <property type="entry name" value="HsaA"/>
    <property type="match status" value="1"/>
</dbReference>
<reference evidence="29 30" key="1">
    <citation type="submission" date="2017-05" db="EMBL/GenBank/DDBJ databases">
        <authorList>
            <person name="Varghese N."/>
            <person name="Submissions S."/>
        </authorList>
    </citation>
    <scope>NUCLEOTIDE SEQUENCE [LARGE SCALE GENOMIC DNA]</scope>
    <source>
        <strain evidence="29 30">DSM 21194</strain>
    </source>
</reference>
<sequence>MPQPNQVPPALTQLTEDEKMLREAAKDFAESQIRPRVQAMDEAAELDSELVTQFFDMGLMGIEIPETYRGAGGSFFMSIVAIEQISRVDASTGVFMDVQNTLVNNAFLNWASDDIRERYLPQLATEKVGAYCLSEAGSGSDAFALKTTASKEGGDYILNGSKMWITNAREADIFLVFATVDPGAGYKGITAFIVERDFEGFSVSKKENKLGIRASSTCEISLDNCRVPEENVLGEVGKGYKVAMDTLNEGRIGIGAQMVGIAQGAMDAALKYTQERKQFGKNIADFQGVRFQLAKMATNIETARLLVYNSARLKENGKSFLKEAAMAKYHASEVAENVSSLAIDLFGGYGYVKEYPVEKYYRDAKIGKIYEGTSNMQLNTISKLLLE</sequence>
<dbReference type="InterPro" id="IPR006089">
    <property type="entry name" value="Acyl-CoA_DH_CS"/>
</dbReference>
<evidence type="ECO:0000256" key="15">
    <source>
        <dbReference type="ARBA" id="ARBA00039850"/>
    </source>
</evidence>
<proteinExistence type="inferred from homology"/>
<evidence type="ECO:0000259" key="28">
    <source>
        <dbReference type="Pfam" id="PF02771"/>
    </source>
</evidence>
<feature type="domain" description="Acyl-CoA dehydrogenase/oxidase N-terminal" evidence="28">
    <location>
        <begin position="15"/>
        <end position="126"/>
    </location>
</feature>
<keyword evidence="30" id="KW-1185">Reference proteome</keyword>
<evidence type="ECO:0000313" key="29">
    <source>
        <dbReference type="EMBL" id="SMO33365.1"/>
    </source>
</evidence>
<accession>A0A521AEW4</accession>
<comment type="subunit">
    <text evidence="4">Homotetramer.</text>
</comment>
<dbReference type="Gene3D" id="2.40.110.10">
    <property type="entry name" value="Butyryl-CoA Dehydrogenase, subunit A, domain 2"/>
    <property type="match status" value="1"/>
</dbReference>
<dbReference type="PROSITE" id="PS00073">
    <property type="entry name" value="ACYL_COA_DH_2"/>
    <property type="match status" value="1"/>
</dbReference>
<name>A0A521AEW4_9BACT</name>
<evidence type="ECO:0000256" key="14">
    <source>
        <dbReference type="ARBA" id="ARBA00039036"/>
    </source>
</evidence>
<evidence type="ECO:0000256" key="11">
    <source>
        <dbReference type="ARBA" id="ARBA00023002"/>
    </source>
</evidence>
<dbReference type="FunFam" id="2.40.110.10:FF:000001">
    <property type="entry name" value="Acyl-CoA dehydrogenase, mitochondrial"/>
    <property type="match status" value="1"/>
</dbReference>
<evidence type="ECO:0000256" key="16">
    <source>
        <dbReference type="ARBA" id="ARBA00041537"/>
    </source>
</evidence>
<comment type="catalytic activity">
    <reaction evidence="19">
        <text>valproyl-CoA + oxidized [electron-transfer flavoprotein] + H(+) = (2E)-2-propylpent-2-enoyl-CoA + reduced [electron-transfer flavoprotein]</text>
        <dbReference type="Rhea" id="RHEA:65344"/>
        <dbReference type="Rhea" id="RHEA-COMP:10685"/>
        <dbReference type="Rhea" id="RHEA-COMP:10686"/>
        <dbReference type="ChEBI" id="CHEBI:15378"/>
        <dbReference type="ChEBI" id="CHEBI:57692"/>
        <dbReference type="ChEBI" id="CHEBI:58307"/>
        <dbReference type="ChEBI" id="CHEBI:156457"/>
        <dbReference type="ChEBI" id="CHEBI:156458"/>
    </reaction>
    <physiologicalReaction direction="left-to-right" evidence="19">
        <dbReference type="Rhea" id="RHEA:65345"/>
    </physiologicalReaction>
</comment>
<keyword evidence="10" id="KW-0007">Acetylation</keyword>
<dbReference type="OrthoDB" id="1522475at2"/>
<comment type="pathway">
    <text evidence="2">Lipid metabolism; mitochondrial fatty acid beta-oxidation.</text>
</comment>
<dbReference type="FunFam" id="1.20.140.10:FF:000002">
    <property type="entry name" value="Acyl-CoA dehydrogenase short/branched chain"/>
    <property type="match status" value="1"/>
</dbReference>
<evidence type="ECO:0000259" key="27">
    <source>
        <dbReference type="Pfam" id="PF02770"/>
    </source>
</evidence>
<evidence type="ECO:0000313" key="30">
    <source>
        <dbReference type="Proteomes" id="UP000317593"/>
    </source>
</evidence>
<keyword evidence="8" id="KW-0276">Fatty acid metabolism</keyword>
<evidence type="ECO:0000256" key="17">
    <source>
        <dbReference type="ARBA" id="ARBA00042821"/>
    </source>
</evidence>
<evidence type="ECO:0000256" key="6">
    <source>
        <dbReference type="ARBA" id="ARBA00022630"/>
    </source>
</evidence>
<dbReference type="InterPro" id="IPR006091">
    <property type="entry name" value="Acyl-CoA_Oxase/DH_mid-dom"/>
</dbReference>